<dbReference type="EMBL" id="JACIDX010000021">
    <property type="protein sequence ID" value="MBB3957289.1"/>
    <property type="molecule type" value="Genomic_DNA"/>
</dbReference>
<evidence type="ECO:0000256" key="4">
    <source>
        <dbReference type="ARBA" id="ARBA00022801"/>
    </source>
</evidence>
<dbReference type="RefSeq" id="WP_183628445.1">
    <property type="nucleotide sequence ID" value="NZ_JACIDX010000021.1"/>
</dbReference>
<feature type="domain" description="Phospholipase D-like" evidence="7">
    <location>
        <begin position="199"/>
        <end position="329"/>
    </location>
</feature>
<evidence type="ECO:0000259" key="7">
    <source>
        <dbReference type="Pfam" id="PF13091"/>
    </source>
</evidence>
<dbReference type="PANTHER" id="PTHR43856:SF1">
    <property type="entry name" value="MITOCHONDRIAL CARDIOLIPIN HYDROLASE"/>
    <property type="match status" value="1"/>
</dbReference>
<dbReference type="Pfam" id="PF13091">
    <property type="entry name" value="PLDc_2"/>
    <property type="match status" value="1"/>
</dbReference>
<dbReference type="PANTHER" id="PTHR43856">
    <property type="entry name" value="CARDIOLIPIN HYDROLASE"/>
    <property type="match status" value="1"/>
</dbReference>
<proteinExistence type="inferred from homology"/>
<keyword evidence="5" id="KW-0442">Lipid degradation</keyword>
<evidence type="ECO:0000256" key="3">
    <source>
        <dbReference type="ARBA" id="ARBA00012027"/>
    </source>
</evidence>
<evidence type="ECO:0000256" key="1">
    <source>
        <dbReference type="ARBA" id="ARBA00000798"/>
    </source>
</evidence>
<dbReference type="Gene3D" id="3.30.870.10">
    <property type="entry name" value="Endonuclease Chain A"/>
    <property type="match status" value="2"/>
</dbReference>
<evidence type="ECO:0000313" key="8">
    <source>
        <dbReference type="EMBL" id="MBB3957289.1"/>
    </source>
</evidence>
<keyword evidence="4" id="KW-0378">Hydrolase</keyword>
<dbReference type="GO" id="GO:0004630">
    <property type="term" value="F:phospholipase D activity"/>
    <property type="evidence" value="ECO:0007669"/>
    <property type="project" value="UniProtKB-EC"/>
</dbReference>
<comment type="caution">
    <text evidence="8">The sequence shown here is derived from an EMBL/GenBank/DDBJ whole genome shotgun (WGS) entry which is preliminary data.</text>
</comment>
<dbReference type="InterPro" id="IPR025202">
    <property type="entry name" value="PLD-like_dom"/>
</dbReference>
<dbReference type="CDD" id="cd09173">
    <property type="entry name" value="PLDc_Nuc_like_unchar1_2"/>
    <property type="match status" value="1"/>
</dbReference>
<dbReference type="GO" id="GO:0016042">
    <property type="term" value="P:lipid catabolic process"/>
    <property type="evidence" value="ECO:0007669"/>
    <property type="project" value="UniProtKB-KW"/>
</dbReference>
<dbReference type="GO" id="GO:0016891">
    <property type="term" value="F:RNA endonuclease activity producing 5'-phosphomonoesters, hydrolytic mechanism"/>
    <property type="evidence" value="ECO:0007669"/>
    <property type="project" value="TreeGrafter"/>
</dbReference>
<evidence type="ECO:0000256" key="5">
    <source>
        <dbReference type="ARBA" id="ARBA00022963"/>
    </source>
</evidence>
<reference evidence="8 9" key="1">
    <citation type="submission" date="2020-08" db="EMBL/GenBank/DDBJ databases">
        <title>Genomic Encyclopedia of Type Strains, Phase IV (KMG-IV): sequencing the most valuable type-strain genomes for metagenomic binning, comparative biology and taxonomic classification.</title>
        <authorList>
            <person name="Goeker M."/>
        </authorList>
    </citation>
    <scope>NUCLEOTIDE SEQUENCE [LARGE SCALE GENOMIC DNA]</scope>
    <source>
        <strain evidence="8 9">DSM 27057</strain>
    </source>
</reference>
<dbReference type="EC" id="3.1.4.4" evidence="3"/>
<dbReference type="AlphaFoldDB" id="A0A7W6CMB4"/>
<comment type="catalytic activity">
    <reaction evidence="1">
        <text>a 1,2-diacyl-sn-glycero-3-phosphocholine + H2O = a 1,2-diacyl-sn-glycero-3-phosphate + choline + H(+)</text>
        <dbReference type="Rhea" id="RHEA:14445"/>
        <dbReference type="ChEBI" id="CHEBI:15354"/>
        <dbReference type="ChEBI" id="CHEBI:15377"/>
        <dbReference type="ChEBI" id="CHEBI:15378"/>
        <dbReference type="ChEBI" id="CHEBI:57643"/>
        <dbReference type="ChEBI" id="CHEBI:58608"/>
        <dbReference type="EC" id="3.1.4.4"/>
    </reaction>
</comment>
<dbReference type="InterPro" id="IPR051406">
    <property type="entry name" value="PLD_domain"/>
</dbReference>
<gene>
    <name evidence="8" type="ORF">GGR38_004263</name>
</gene>
<dbReference type="SUPFAM" id="SSF56024">
    <property type="entry name" value="Phospholipase D/nuclease"/>
    <property type="match status" value="2"/>
</dbReference>
<organism evidence="8 9">
    <name type="scientific">Novosphingobium sediminicola</name>
    <dbReference type="NCBI Taxonomy" id="563162"/>
    <lineage>
        <taxon>Bacteria</taxon>
        <taxon>Pseudomonadati</taxon>
        <taxon>Pseudomonadota</taxon>
        <taxon>Alphaproteobacteria</taxon>
        <taxon>Sphingomonadales</taxon>
        <taxon>Sphingomonadaceae</taxon>
        <taxon>Novosphingobium</taxon>
    </lineage>
</organism>
<protein>
    <recommendedName>
        <fullName evidence="3">phospholipase D</fullName>
        <ecNumber evidence="3">3.1.4.4</ecNumber>
    </recommendedName>
</protein>
<dbReference type="CDD" id="cd09172">
    <property type="entry name" value="PLDc_Nuc_like_unchar1_1"/>
    <property type="match status" value="1"/>
</dbReference>
<comment type="similarity">
    <text evidence="2">Belongs to the phospholipase D family.</text>
</comment>
<sequence length="573" mass="62328">MATVSVSNGALNVNLWRGERMCLIGMSIDPQPAVDFVGFAIAVQSPGADGFTYLRNRLTFAYPAQADVTGFRQFPTNEAPLQTFRWIHFPQNPRPGTYRYQVTAMHMDATGNLREGDKVAGDIALFDETVPGVVDIGFTRNFASSQAFVEKFPDAAARAKILPASGAQGYDFDKGAAPQGVYDWLSGKANDLLQQMLSAAADPATRLDVMAYDLNEPDFIAALETVARRGGVDRPALRILIDNSADHKDETSAESRAAVRLTAAGAMVVRHHFGHLQHNKVLILYRDGKAERAIGGSTNFSFRGLYIQANNMLLFTAPEVVDWFVQAFELAFKGLGAWNAGSFPDTWHAAANLPAGTNIRACYSPHADGSDMSLSPVAAAIDQATSSVFFAVAFLNQDTKGPVRQALDRLEGKPLFSYGIANRKNGLKLTKPDGSTGLVDFRYLADHAPEPFKSEWSGGQGITIHHKFVVTDFNLPTAKVFAGSSNLSVSGEEGNGDHLFQIGDARVATAYAIEALRMFDHLNFRTRMQATGGTEKSITLRRPPIAGEQAWFAPFYAEDSQKQRDRLLFGGST</sequence>
<dbReference type="Proteomes" id="UP000548867">
    <property type="component" value="Unassembled WGS sequence"/>
</dbReference>
<evidence type="ECO:0000256" key="6">
    <source>
        <dbReference type="ARBA" id="ARBA00023098"/>
    </source>
</evidence>
<accession>A0A7W6CMB4</accession>
<name>A0A7W6CMB4_9SPHN</name>
<evidence type="ECO:0000256" key="2">
    <source>
        <dbReference type="ARBA" id="ARBA00008664"/>
    </source>
</evidence>
<evidence type="ECO:0000313" key="9">
    <source>
        <dbReference type="Proteomes" id="UP000548867"/>
    </source>
</evidence>
<keyword evidence="6" id="KW-0443">Lipid metabolism</keyword>
<keyword evidence="9" id="KW-1185">Reference proteome</keyword>